<dbReference type="InterPro" id="IPR053144">
    <property type="entry name" value="Acetyltransferase_Butenolide"/>
</dbReference>
<organism evidence="2 3">
    <name type="scientific">Ornithinicoccus hortensis</name>
    <dbReference type="NCBI Taxonomy" id="82346"/>
    <lineage>
        <taxon>Bacteria</taxon>
        <taxon>Bacillati</taxon>
        <taxon>Actinomycetota</taxon>
        <taxon>Actinomycetes</taxon>
        <taxon>Micrococcales</taxon>
        <taxon>Intrasporangiaceae</taxon>
        <taxon>Ornithinicoccus</taxon>
    </lineage>
</organism>
<dbReference type="InterPro" id="IPR016181">
    <property type="entry name" value="Acyl_CoA_acyltransferase"/>
</dbReference>
<comment type="caution">
    <text evidence="2">The sequence shown here is derived from an EMBL/GenBank/DDBJ whole genome shotgun (WGS) entry which is preliminary data.</text>
</comment>
<accession>A0A542YWE3</accession>
<evidence type="ECO:0000313" key="2">
    <source>
        <dbReference type="EMBL" id="TQL52410.1"/>
    </source>
</evidence>
<keyword evidence="3" id="KW-1185">Reference proteome</keyword>
<dbReference type="PROSITE" id="PS51186">
    <property type="entry name" value="GNAT"/>
    <property type="match status" value="1"/>
</dbReference>
<gene>
    <name evidence="2" type="ORF">FB467_3596</name>
</gene>
<dbReference type="Gene3D" id="3.40.630.30">
    <property type="match status" value="1"/>
</dbReference>
<dbReference type="GO" id="GO:0016747">
    <property type="term" value="F:acyltransferase activity, transferring groups other than amino-acyl groups"/>
    <property type="evidence" value="ECO:0007669"/>
    <property type="project" value="InterPro"/>
</dbReference>
<dbReference type="PANTHER" id="PTHR43233:SF1">
    <property type="entry name" value="FAMILY N-ACETYLTRANSFERASE, PUTATIVE (AFU_ORTHOLOGUE AFUA_6G03350)-RELATED"/>
    <property type="match status" value="1"/>
</dbReference>
<protein>
    <submittedName>
        <fullName evidence="2">Acetyltransferase (GNAT) family protein</fullName>
    </submittedName>
</protein>
<dbReference type="AlphaFoldDB" id="A0A542YWE3"/>
<dbReference type="InterPro" id="IPR000182">
    <property type="entry name" value="GNAT_dom"/>
</dbReference>
<sequence>MSRCQFVTAAQLESAQVLDLYDAVGWTAYTRDPVALHEALAGSHRLVAAHGPDGRLDGLARSISDGATIVYLQDILVRPATQRTGLGRALVQTLLSAYDEVRQQVLITDTEPGQRAFYEALGFTEAHDMDPGIRAFVRFR</sequence>
<dbReference type="EMBL" id="VFOP01000001">
    <property type="protein sequence ID" value="TQL52410.1"/>
    <property type="molecule type" value="Genomic_DNA"/>
</dbReference>
<name>A0A542YWE3_9MICO</name>
<keyword evidence="2" id="KW-0808">Transferase</keyword>
<dbReference type="Proteomes" id="UP000319516">
    <property type="component" value="Unassembled WGS sequence"/>
</dbReference>
<evidence type="ECO:0000313" key="3">
    <source>
        <dbReference type="Proteomes" id="UP000319516"/>
    </source>
</evidence>
<dbReference type="PANTHER" id="PTHR43233">
    <property type="entry name" value="FAMILY N-ACETYLTRANSFERASE, PUTATIVE (AFU_ORTHOLOGUE AFUA_6G03350)-RELATED"/>
    <property type="match status" value="1"/>
</dbReference>
<dbReference type="Pfam" id="PF13673">
    <property type="entry name" value="Acetyltransf_10"/>
    <property type="match status" value="1"/>
</dbReference>
<dbReference type="SUPFAM" id="SSF55729">
    <property type="entry name" value="Acyl-CoA N-acyltransferases (Nat)"/>
    <property type="match status" value="1"/>
</dbReference>
<proteinExistence type="predicted"/>
<reference evidence="2 3" key="1">
    <citation type="submission" date="2019-06" db="EMBL/GenBank/DDBJ databases">
        <title>Sequencing the genomes of 1000 actinobacteria strains.</title>
        <authorList>
            <person name="Klenk H.-P."/>
        </authorList>
    </citation>
    <scope>NUCLEOTIDE SEQUENCE [LARGE SCALE GENOMIC DNA]</scope>
    <source>
        <strain evidence="2 3">DSM 12335</strain>
    </source>
</reference>
<feature type="domain" description="N-acetyltransferase" evidence="1">
    <location>
        <begin position="7"/>
        <end position="140"/>
    </location>
</feature>
<dbReference type="RefSeq" id="WP_228393352.1">
    <property type="nucleotide sequence ID" value="NZ_BAAAIK010000001.1"/>
</dbReference>
<evidence type="ECO:0000259" key="1">
    <source>
        <dbReference type="PROSITE" id="PS51186"/>
    </source>
</evidence>